<evidence type="ECO:0000256" key="7">
    <source>
        <dbReference type="ARBA" id="ARBA00023136"/>
    </source>
</evidence>
<dbReference type="GO" id="GO:0000266">
    <property type="term" value="P:mitochondrial fission"/>
    <property type="evidence" value="ECO:0007669"/>
    <property type="project" value="UniProtKB-UniRule"/>
</dbReference>
<dbReference type="InterPro" id="IPR008518">
    <property type="entry name" value="Mff/Tango-11"/>
</dbReference>
<evidence type="ECO:0000259" key="11">
    <source>
        <dbReference type="Pfam" id="PF05644"/>
    </source>
</evidence>
<dbReference type="Proteomes" id="UP000492821">
    <property type="component" value="Unassembled WGS sequence"/>
</dbReference>
<comment type="subcellular location">
    <subcellularLocation>
        <location evidence="9">Mitochondrion outer membrane</location>
        <topology evidence="9">Single-pass type IV membrane protein</topology>
    </subcellularLocation>
    <subcellularLocation>
        <location evidence="9">Peroxisome</location>
    </subcellularLocation>
</comment>
<evidence type="ECO:0000256" key="2">
    <source>
        <dbReference type="ARBA" id="ARBA00022692"/>
    </source>
</evidence>
<name>A0A7E4ZTM9_PANRE</name>
<reference evidence="12" key="1">
    <citation type="journal article" date="2013" name="Genetics">
        <title>The draft genome and transcriptome of Panagrellus redivivus are shaped by the harsh demands of a free-living lifestyle.</title>
        <authorList>
            <person name="Srinivasan J."/>
            <person name="Dillman A.R."/>
            <person name="Macchietto M.G."/>
            <person name="Heikkinen L."/>
            <person name="Lakso M."/>
            <person name="Fracchia K.M."/>
            <person name="Antoshechkin I."/>
            <person name="Mortazavi A."/>
            <person name="Wong G."/>
            <person name="Sternberg P.W."/>
        </authorList>
    </citation>
    <scope>NUCLEOTIDE SEQUENCE [LARGE SCALE GENOMIC DNA]</scope>
    <source>
        <strain evidence="12">MT8872</strain>
    </source>
</reference>
<dbReference type="GO" id="GO:0005741">
    <property type="term" value="C:mitochondrial outer membrane"/>
    <property type="evidence" value="ECO:0007669"/>
    <property type="project" value="UniProtKB-SubCell"/>
</dbReference>
<dbReference type="Pfam" id="PF05644">
    <property type="entry name" value="Miff"/>
    <property type="match status" value="2"/>
</dbReference>
<comment type="function">
    <text evidence="9">Plays a role in mitochondrial and peroxisomal fission. Promotes the recruitment and association of the fission mediator dynamin-related protein 1 (DNM1L) to the mitochondrial surface.</text>
</comment>
<keyword evidence="3 9" id="KW-1000">Mitochondrion outer membrane</keyword>
<keyword evidence="8 9" id="KW-0576">Peroxisome</keyword>
<sequence length="179" mass="19804">MFVTAAGMEVPEHIYVNGGNSGGRHRAKHNSFSGSGINDGVAVREDMRVPDRIVLGGGDTHYASRQAPTEVMADQVSSLPKLNHGEVPAVITANDLYQHEATNTYRSNAAMSDTSIAIDENPLRELKLMRRQLGRLSTRVMQLEDENGRRNTRETSLWITLIGSIAVIVTLLTRKNFRF</sequence>
<evidence type="ECO:0000256" key="6">
    <source>
        <dbReference type="ARBA" id="ARBA00023128"/>
    </source>
</evidence>
<dbReference type="GO" id="GO:0090314">
    <property type="term" value="P:positive regulation of protein targeting to membrane"/>
    <property type="evidence" value="ECO:0007669"/>
    <property type="project" value="UniProtKB-UniRule"/>
</dbReference>
<feature type="domain" description="Mff-like" evidence="11">
    <location>
        <begin position="8"/>
        <end position="92"/>
    </location>
</feature>
<accession>A0A7E4ZTM9</accession>
<dbReference type="InterPro" id="IPR039433">
    <property type="entry name" value="Mff-like_dom"/>
</dbReference>
<evidence type="ECO:0000256" key="8">
    <source>
        <dbReference type="ARBA" id="ARBA00023140"/>
    </source>
</evidence>
<dbReference type="WBParaSite" id="Pan_g16782.t1">
    <property type="protein sequence ID" value="Pan_g16782.t1"/>
    <property type="gene ID" value="Pan_g16782"/>
</dbReference>
<evidence type="ECO:0000256" key="3">
    <source>
        <dbReference type="ARBA" id="ARBA00022787"/>
    </source>
</evidence>
<dbReference type="PANTHER" id="PTHR16501:SF6">
    <property type="entry name" value="TRANSPORT AND GOLGI ORGANIZATION PROTEIN 11"/>
    <property type="match status" value="1"/>
</dbReference>
<evidence type="ECO:0000313" key="12">
    <source>
        <dbReference type="Proteomes" id="UP000492821"/>
    </source>
</evidence>
<keyword evidence="12" id="KW-1185">Reference proteome</keyword>
<comment type="similarity">
    <text evidence="1 9">Belongs to the Tango11 family.</text>
</comment>
<evidence type="ECO:0000256" key="9">
    <source>
        <dbReference type="RuleBase" id="RU368040"/>
    </source>
</evidence>
<feature type="region of interest" description="Disordered" evidence="10">
    <location>
        <begin position="19"/>
        <end position="39"/>
    </location>
</feature>
<evidence type="ECO:0000256" key="1">
    <source>
        <dbReference type="ARBA" id="ARBA00009806"/>
    </source>
</evidence>
<dbReference type="GO" id="GO:0005777">
    <property type="term" value="C:peroxisome"/>
    <property type="evidence" value="ECO:0007669"/>
    <property type="project" value="UniProtKB-SubCell"/>
</dbReference>
<keyword evidence="2 9" id="KW-0812">Transmembrane</keyword>
<feature type="transmembrane region" description="Helical" evidence="9">
    <location>
        <begin position="155"/>
        <end position="173"/>
    </location>
</feature>
<evidence type="ECO:0000256" key="5">
    <source>
        <dbReference type="ARBA" id="ARBA00023054"/>
    </source>
</evidence>
<evidence type="ECO:0000313" key="13">
    <source>
        <dbReference type="WBParaSite" id="Pan_g16782.t1"/>
    </source>
</evidence>
<evidence type="ECO:0000256" key="4">
    <source>
        <dbReference type="ARBA" id="ARBA00022989"/>
    </source>
</evidence>
<protein>
    <recommendedName>
        <fullName evidence="9">Mitochondrial fission factor</fullName>
    </recommendedName>
</protein>
<keyword evidence="6 9" id="KW-0496">Mitochondrion</keyword>
<dbReference type="PANTHER" id="PTHR16501">
    <property type="entry name" value="TRANSPORT AND GOLGI ORGANIZATION PROTEIN 11"/>
    <property type="match status" value="1"/>
</dbReference>
<proteinExistence type="inferred from homology"/>
<organism evidence="12 13">
    <name type="scientific">Panagrellus redivivus</name>
    <name type="common">Microworm</name>
    <dbReference type="NCBI Taxonomy" id="6233"/>
    <lineage>
        <taxon>Eukaryota</taxon>
        <taxon>Metazoa</taxon>
        <taxon>Ecdysozoa</taxon>
        <taxon>Nematoda</taxon>
        <taxon>Chromadorea</taxon>
        <taxon>Rhabditida</taxon>
        <taxon>Tylenchina</taxon>
        <taxon>Panagrolaimomorpha</taxon>
        <taxon>Panagrolaimoidea</taxon>
        <taxon>Panagrolaimidae</taxon>
        <taxon>Panagrellus</taxon>
    </lineage>
</organism>
<keyword evidence="7 9" id="KW-0472">Membrane</keyword>
<feature type="domain" description="Mff-like" evidence="11">
    <location>
        <begin position="104"/>
        <end position="158"/>
    </location>
</feature>
<keyword evidence="4 9" id="KW-1133">Transmembrane helix</keyword>
<evidence type="ECO:0000256" key="10">
    <source>
        <dbReference type="SAM" id="MobiDB-lite"/>
    </source>
</evidence>
<keyword evidence="5" id="KW-0175">Coiled coil</keyword>
<reference evidence="13" key="2">
    <citation type="submission" date="2020-10" db="UniProtKB">
        <authorList>
            <consortium name="WormBaseParasite"/>
        </authorList>
    </citation>
    <scope>IDENTIFICATION</scope>
</reference>
<dbReference type="AlphaFoldDB" id="A0A7E4ZTM9"/>
<dbReference type="GO" id="GO:0090141">
    <property type="term" value="P:positive regulation of mitochondrial fission"/>
    <property type="evidence" value="ECO:0007669"/>
    <property type="project" value="UniProtKB-UniRule"/>
</dbReference>